<accession>A0A2C9WZE1</accession>
<dbReference type="AlphaFoldDB" id="A0A2C9WZE1"/>
<dbReference type="EMBL" id="NFFZ01000008">
    <property type="protein sequence ID" value="OTI60721.1"/>
    <property type="molecule type" value="Genomic_DNA"/>
</dbReference>
<gene>
    <name evidence="2" type="ORF">CAZ10_16695</name>
</gene>
<proteinExistence type="predicted"/>
<feature type="compositionally biased region" description="Basic and acidic residues" evidence="1">
    <location>
        <begin position="16"/>
        <end position="26"/>
    </location>
</feature>
<feature type="region of interest" description="Disordered" evidence="1">
    <location>
        <begin position="1"/>
        <end position="30"/>
    </location>
</feature>
<reference evidence="2 3" key="1">
    <citation type="submission" date="2017-05" db="EMBL/GenBank/DDBJ databases">
        <authorList>
            <person name="Song R."/>
            <person name="Chenine A.L."/>
            <person name="Ruprecht R.M."/>
        </authorList>
    </citation>
    <scope>NUCLEOTIDE SEQUENCE [LARGE SCALE GENOMIC DNA]</scope>
    <source>
        <strain evidence="2 3">S567_C10_BS</strain>
    </source>
</reference>
<protein>
    <submittedName>
        <fullName evidence="2">Uncharacterized protein</fullName>
    </submittedName>
</protein>
<sequence length="100" mass="11133">MAKTNAQRQREKRQRQREAGIPERKLPSPPAIDAAFERLQAIGDFEDWREALSTLLLNAAGLPDADLLPLLVVSRHEYTPSENVSRQLLAAGLSVADDEQ</sequence>
<evidence type="ECO:0000313" key="3">
    <source>
        <dbReference type="Proteomes" id="UP000194857"/>
    </source>
</evidence>
<dbReference type="RefSeq" id="WP_086250818.1">
    <property type="nucleotide sequence ID" value="NZ_NFFZ01000008.1"/>
</dbReference>
<evidence type="ECO:0000313" key="2">
    <source>
        <dbReference type="EMBL" id="OTI60721.1"/>
    </source>
</evidence>
<name>A0A2C9WZE1_PSEAI</name>
<dbReference type="Proteomes" id="UP000194857">
    <property type="component" value="Unassembled WGS sequence"/>
</dbReference>
<organism evidence="2 3">
    <name type="scientific">Pseudomonas aeruginosa</name>
    <dbReference type="NCBI Taxonomy" id="287"/>
    <lineage>
        <taxon>Bacteria</taxon>
        <taxon>Pseudomonadati</taxon>
        <taxon>Pseudomonadota</taxon>
        <taxon>Gammaproteobacteria</taxon>
        <taxon>Pseudomonadales</taxon>
        <taxon>Pseudomonadaceae</taxon>
        <taxon>Pseudomonas</taxon>
    </lineage>
</organism>
<comment type="caution">
    <text evidence="2">The sequence shown here is derived from an EMBL/GenBank/DDBJ whole genome shotgun (WGS) entry which is preliminary data.</text>
</comment>
<evidence type="ECO:0000256" key="1">
    <source>
        <dbReference type="SAM" id="MobiDB-lite"/>
    </source>
</evidence>